<dbReference type="InterPro" id="IPR050250">
    <property type="entry name" value="Macrolide_Exporter_MacB"/>
</dbReference>
<dbReference type="PANTHER" id="PTHR30572">
    <property type="entry name" value="MEMBRANE COMPONENT OF TRANSPORTER-RELATED"/>
    <property type="match status" value="1"/>
</dbReference>
<accession>A0ABP0R8V9</accession>
<dbReference type="Proteomes" id="UP001642464">
    <property type="component" value="Unassembled WGS sequence"/>
</dbReference>
<feature type="domain" description="ABC3 transporter permease C-terminal" evidence="8">
    <location>
        <begin position="287"/>
        <end position="407"/>
    </location>
</feature>
<gene>
    <name evidence="10" type="ORF">SCF082_LOCUS44918</name>
</gene>
<organism evidence="10 11">
    <name type="scientific">Durusdinium trenchii</name>
    <dbReference type="NCBI Taxonomy" id="1381693"/>
    <lineage>
        <taxon>Eukaryota</taxon>
        <taxon>Sar</taxon>
        <taxon>Alveolata</taxon>
        <taxon>Dinophyceae</taxon>
        <taxon>Suessiales</taxon>
        <taxon>Symbiodiniaceae</taxon>
        <taxon>Durusdinium</taxon>
    </lineage>
</organism>
<keyword evidence="5 7" id="KW-0472">Membrane</keyword>
<dbReference type="EMBL" id="CAXAMM010040815">
    <property type="protein sequence ID" value="CAK9095636.1"/>
    <property type="molecule type" value="Genomic_DNA"/>
</dbReference>
<reference evidence="10 11" key="1">
    <citation type="submission" date="2024-02" db="EMBL/GenBank/DDBJ databases">
        <authorList>
            <person name="Chen Y."/>
            <person name="Shah S."/>
            <person name="Dougan E. K."/>
            <person name="Thang M."/>
            <person name="Chan C."/>
        </authorList>
    </citation>
    <scope>NUCLEOTIDE SEQUENCE [LARGE SCALE GENOMIC DNA]</scope>
</reference>
<evidence type="ECO:0000256" key="6">
    <source>
        <dbReference type="ARBA" id="ARBA00038076"/>
    </source>
</evidence>
<evidence type="ECO:0000259" key="8">
    <source>
        <dbReference type="Pfam" id="PF02687"/>
    </source>
</evidence>
<feature type="domain" description="MacB-like periplasmic core" evidence="9">
    <location>
        <begin position="22"/>
        <end position="246"/>
    </location>
</feature>
<dbReference type="GO" id="GO:0005524">
    <property type="term" value="F:ATP binding"/>
    <property type="evidence" value="ECO:0007669"/>
    <property type="project" value="UniProtKB-KW"/>
</dbReference>
<evidence type="ECO:0000313" key="11">
    <source>
        <dbReference type="Proteomes" id="UP001642464"/>
    </source>
</evidence>
<evidence type="ECO:0000256" key="7">
    <source>
        <dbReference type="SAM" id="Phobius"/>
    </source>
</evidence>
<feature type="transmembrane region" description="Helical" evidence="7">
    <location>
        <begin position="276"/>
        <end position="309"/>
    </location>
</feature>
<keyword evidence="11" id="KW-1185">Reference proteome</keyword>
<name>A0ABP0R8V9_9DINO</name>
<dbReference type="Pfam" id="PF02687">
    <property type="entry name" value="FtsX"/>
    <property type="match status" value="1"/>
</dbReference>
<feature type="transmembrane region" description="Helical" evidence="7">
    <location>
        <begin position="374"/>
        <end position="397"/>
    </location>
</feature>
<dbReference type="Pfam" id="PF12704">
    <property type="entry name" value="MacB_PCD"/>
    <property type="match status" value="1"/>
</dbReference>
<keyword evidence="10" id="KW-0547">Nucleotide-binding</keyword>
<evidence type="ECO:0000256" key="4">
    <source>
        <dbReference type="ARBA" id="ARBA00022989"/>
    </source>
</evidence>
<comment type="caution">
    <text evidence="10">The sequence shown here is derived from an EMBL/GenBank/DDBJ whole genome shotgun (WGS) entry which is preliminary data.</text>
</comment>
<keyword evidence="2" id="KW-1003">Cell membrane</keyword>
<proteinExistence type="inferred from homology"/>
<dbReference type="InterPro" id="IPR003838">
    <property type="entry name" value="ABC3_permease_C"/>
</dbReference>
<evidence type="ECO:0000313" key="10">
    <source>
        <dbReference type="EMBL" id="CAK9095636.1"/>
    </source>
</evidence>
<evidence type="ECO:0000256" key="5">
    <source>
        <dbReference type="ARBA" id="ARBA00023136"/>
    </source>
</evidence>
<feature type="transmembrane region" description="Helical" evidence="7">
    <location>
        <begin position="21"/>
        <end position="42"/>
    </location>
</feature>
<comment type="subcellular location">
    <subcellularLocation>
        <location evidence="1">Cell membrane</location>
        <topology evidence="1">Multi-pass membrane protein</topology>
    </subcellularLocation>
</comment>
<evidence type="ECO:0000256" key="2">
    <source>
        <dbReference type="ARBA" id="ARBA00022475"/>
    </source>
</evidence>
<evidence type="ECO:0000256" key="1">
    <source>
        <dbReference type="ARBA" id="ARBA00004651"/>
    </source>
</evidence>
<keyword evidence="4 7" id="KW-1133">Transmembrane helix</keyword>
<protein>
    <submittedName>
        <fullName evidence="10">Macrolide export ATP-binding/permease protein MacB</fullName>
    </submittedName>
</protein>
<dbReference type="InterPro" id="IPR025857">
    <property type="entry name" value="MacB_PCD"/>
</dbReference>
<comment type="similarity">
    <text evidence="6">Belongs to the ABC-4 integral membrane protein family.</text>
</comment>
<dbReference type="PANTHER" id="PTHR30572:SF4">
    <property type="entry name" value="ABC TRANSPORTER PERMEASE YTRF"/>
    <property type="match status" value="1"/>
</dbReference>
<feature type="transmembrane region" description="Helical" evidence="7">
    <location>
        <begin position="332"/>
        <end position="362"/>
    </location>
</feature>
<keyword evidence="10" id="KW-0067">ATP-binding</keyword>
<evidence type="ECO:0000256" key="3">
    <source>
        <dbReference type="ARBA" id="ARBA00022692"/>
    </source>
</evidence>
<sequence length="414" mass="44385">MNFWDSVRIASKALLKNRFRAGLTILGIVIGIAAVTAMVSIGESASLLVADQLESLGTNMIAVLPGATQRAGIRAVDVGSLTAADVDAVVAECTAVRAASPLIATSGYLVYRNSNWSPKTLFGVGVDYTVVRSWNLSSGTFFSERDVTSGMKHCVLGRTVVRELFQSEDPIGKTVRIKNIPFRVIGVLEPKGVSMLGQDYDDIVLVPYTTAGKRLRRARAGNTVDAIMISANSPEYASQASKQVERLLRDRHDIAEGETPDFRIQDVTEIATMLKVIMGAITLMLTAIAAISLVVGGVGIMNIMLVSVAERTREIGIRLAIGARAKDILRQFLIEAVMLSCFGGLIGVLLGIGASIGLTYVINMIATSAEWPYIISLEGAGIAMLFAAGIGVFFGYYPAFRASRLDPIEALRYE</sequence>
<keyword evidence="3 7" id="KW-0812">Transmembrane</keyword>
<evidence type="ECO:0000259" key="9">
    <source>
        <dbReference type="Pfam" id="PF12704"/>
    </source>
</evidence>